<reference evidence="1" key="1">
    <citation type="journal article" date="2020" name="Stud. Mycol.">
        <title>101 Dothideomycetes genomes: a test case for predicting lifestyles and emergence of pathogens.</title>
        <authorList>
            <person name="Haridas S."/>
            <person name="Albert R."/>
            <person name="Binder M."/>
            <person name="Bloem J."/>
            <person name="Labutti K."/>
            <person name="Salamov A."/>
            <person name="Andreopoulos B."/>
            <person name="Baker S."/>
            <person name="Barry K."/>
            <person name="Bills G."/>
            <person name="Bluhm B."/>
            <person name="Cannon C."/>
            <person name="Castanera R."/>
            <person name="Culley D."/>
            <person name="Daum C."/>
            <person name="Ezra D."/>
            <person name="Gonzalez J."/>
            <person name="Henrissat B."/>
            <person name="Kuo A."/>
            <person name="Liang C."/>
            <person name="Lipzen A."/>
            <person name="Lutzoni F."/>
            <person name="Magnuson J."/>
            <person name="Mondo S."/>
            <person name="Nolan M."/>
            <person name="Ohm R."/>
            <person name="Pangilinan J."/>
            <person name="Park H.-J."/>
            <person name="Ramirez L."/>
            <person name="Alfaro M."/>
            <person name="Sun H."/>
            <person name="Tritt A."/>
            <person name="Yoshinaga Y."/>
            <person name="Zwiers L.-H."/>
            <person name="Turgeon B."/>
            <person name="Goodwin S."/>
            <person name="Spatafora J."/>
            <person name="Crous P."/>
            <person name="Grigoriev I."/>
        </authorList>
    </citation>
    <scope>NUCLEOTIDE SEQUENCE</scope>
    <source>
        <strain evidence="1">CBS 675.92</strain>
    </source>
</reference>
<dbReference type="AlphaFoldDB" id="A0A6A5TXK7"/>
<dbReference type="EMBL" id="ML977002">
    <property type="protein sequence ID" value="KAF1953687.1"/>
    <property type="molecule type" value="Genomic_DNA"/>
</dbReference>
<dbReference type="Proteomes" id="UP000800035">
    <property type="component" value="Unassembled WGS sequence"/>
</dbReference>
<evidence type="ECO:0000313" key="2">
    <source>
        <dbReference type="Proteomes" id="UP000800035"/>
    </source>
</evidence>
<accession>A0A6A5TXK7</accession>
<organism evidence="1 2">
    <name type="scientific">Byssothecium circinans</name>
    <dbReference type="NCBI Taxonomy" id="147558"/>
    <lineage>
        <taxon>Eukaryota</taxon>
        <taxon>Fungi</taxon>
        <taxon>Dikarya</taxon>
        <taxon>Ascomycota</taxon>
        <taxon>Pezizomycotina</taxon>
        <taxon>Dothideomycetes</taxon>
        <taxon>Pleosporomycetidae</taxon>
        <taxon>Pleosporales</taxon>
        <taxon>Massarineae</taxon>
        <taxon>Massarinaceae</taxon>
        <taxon>Byssothecium</taxon>
    </lineage>
</organism>
<gene>
    <name evidence="1" type="ORF">CC80DRAFT_568643</name>
</gene>
<name>A0A6A5TXK7_9PLEO</name>
<protein>
    <submittedName>
        <fullName evidence="1">Uncharacterized protein</fullName>
    </submittedName>
</protein>
<keyword evidence="2" id="KW-1185">Reference proteome</keyword>
<proteinExistence type="predicted"/>
<evidence type="ECO:0000313" key="1">
    <source>
        <dbReference type="EMBL" id="KAF1953687.1"/>
    </source>
</evidence>
<dbReference type="SUPFAM" id="SSF48452">
    <property type="entry name" value="TPR-like"/>
    <property type="match status" value="1"/>
</dbReference>
<dbReference type="InterPro" id="IPR011990">
    <property type="entry name" value="TPR-like_helical_dom_sf"/>
</dbReference>
<sequence>MDEIESTLTEARRLRALGQLKQAATRLESVSATWRDPRLLSERADVLISQGYWAKALGVLEELKIEGHQANSDLFRARIQMQLCFVRPVVEASFGQSMETAKGLHSEYLLGIDWSHTDRNLVMMESYFFRAIHLAKMFRMIDPPHLTETAAVGIQSCFAAILTRGMYEDAYSIASDFHHLQDGPTSNALLRALLNGQKTPPLVKAKVMRDLAQSRKLENVEADPDDLETTARDIFIQSGHVHGALDIDFNRACRSLKSGAGSIDDH</sequence>